<sequence length="389" mass="37739">MTRSGHRTVLVALGIVAVALGSALFPPTGLGSAPASETDLVGPDASAPGSGDGPEPGPGESTVSGDGEAVAAGSGATAGPGDSKSAPGPAGATATPASGEPGTVTTAPATPTQTPTSTATATASGTIPESDDEGGLDFVAIVGGLTLFFVLTLALAAVGQVVKALLGSGGSGGGSALSLGLLGKIGGVFGGSPVGIAARIPQVTMVALVGVSTGTARVLGGAGTLVSEAAGGLAFVIGAGSRSVTSGLGSGIGGLFSLPSAPTFSLSGLFSGVRSGGSNVATGDSPTADARSATAIEPESDDEVPIRTVEDAWEAFADPLPVEDPEARTPGEFARLAVERGDPTEAVRRLTRVFRDVRYGGRPPSDDRTRSAVEAVSDILADRDREGDR</sequence>
<dbReference type="EMBL" id="JBHTAS010000001">
    <property type="protein sequence ID" value="MFC7142327.1"/>
    <property type="molecule type" value="Genomic_DNA"/>
</dbReference>
<feature type="transmembrane region" description="Helical" evidence="2">
    <location>
        <begin position="138"/>
        <end position="158"/>
    </location>
</feature>
<keyword evidence="2" id="KW-0812">Transmembrane</keyword>
<evidence type="ECO:0000256" key="2">
    <source>
        <dbReference type="SAM" id="Phobius"/>
    </source>
</evidence>
<feature type="compositionally biased region" description="Basic and acidic residues" evidence="1">
    <location>
        <begin position="358"/>
        <end position="371"/>
    </location>
</feature>
<accession>A0ABD5Y519</accession>
<feature type="compositionally biased region" description="Low complexity" evidence="1">
    <location>
        <begin position="85"/>
        <end position="128"/>
    </location>
</feature>
<name>A0ABD5Y519_9EURY</name>
<organism evidence="4 5">
    <name type="scientific">Halosimplex aquaticum</name>
    <dbReference type="NCBI Taxonomy" id="3026162"/>
    <lineage>
        <taxon>Archaea</taxon>
        <taxon>Methanobacteriati</taxon>
        <taxon>Methanobacteriota</taxon>
        <taxon>Stenosarchaea group</taxon>
        <taxon>Halobacteria</taxon>
        <taxon>Halobacteriales</taxon>
        <taxon>Haloarculaceae</taxon>
        <taxon>Halosimplex</taxon>
    </lineage>
</organism>
<proteinExistence type="predicted"/>
<feature type="region of interest" description="Disordered" evidence="1">
    <location>
        <begin position="358"/>
        <end position="389"/>
    </location>
</feature>
<dbReference type="RefSeq" id="WP_274323393.1">
    <property type="nucleotide sequence ID" value="NZ_CP118158.1"/>
</dbReference>
<dbReference type="Pfam" id="PF13559">
    <property type="entry name" value="DUF4129"/>
    <property type="match status" value="1"/>
</dbReference>
<dbReference type="GeneID" id="78822663"/>
<dbReference type="Proteomes" id="UP001596432">
    <property type="component" value="Unassembled WGS sequence"/>
</dbReference>
<keyword evidence="2" id="KW-0472">Membrane</keyword>
<feature type="domain" description="Protein-glutamine gamma-glutamyltransferase-like C-terminal" evidence="3">
    <location>
        <begin position="312"/>
        <end position="376"/>
    </location>
</feature>
<dbReference type="AlphaFoldDB" id="A0ABD5Y519"/>
<gene>
    <name evidence="4" type="ORF">ACFQMA_21115</name>
</gene>
<dbReference type="InterPro" id="IPR025403">
    <property type="entry name" value="TgpA-like_C"/>
</dbReference>
<evidence type="ECO:0000259" key="3">
    <source>
        <dbReference type="Pfam" id="PF13559"/>
    </source>
</evidence>
<reference evidence="4 5" key="1">
    <citation type="journal article" date="2019" name="Int. J. Syst. Evol. Microbiol.">
        <title>The Global Catalogue of Microorganisms (GCM) 10K type strain sequencing project: providing services to taxonomists for standard genome sequencing and annotation.</title>
        <authorList>
            <consortium name="The Broad Institute Genomics Platform"/>
            <consortium name="The Broad Institute Genome Sequencing Center for Infectious Disease"/>
            <person name="Wu L."/>
            <person name="Ma J."/>
        </authorList>
    </citation>
    <scope>NUCLEOTIDE SEQUENCE [LARGE SCALE GENOMIC DNA]</scope>
    <source>
        <strain evidence="4 5">XZYJT29</strain>
    </source>
</reference>
<protein>
    <submittedName>
        <fullName evidence="4">DUF4129 domain-containing protein</fullName>
    </submittedName>
</protein>
<evidence type="ECO:0000313" key="5">
    <source>
        <dbReference type="Proteomes" id="UP001596432"/>
    </source>
</evidence>
<feature type="compositionally biased region" description="Basic and acidic residues" evidence="1">
    <location>
        <begin position="380"/>
        <end position="389"/>
    </location>
</feature>
<keyword evidence="5" id="KW-1185">Reference proteome</keyword>
<evidence type="ECO:0000313" key="4">
    <source>
        <dbReference type="EMBL" id="MFC7142327.1"/>
    </source>
</evidence>
<feature type="region of interest" description="Disordered" evidence="1">
    <location>
        <begin position="31"/>
        <end position="130"/>
    </location>
</feature>
<keyword evidence="2" id="KW-1133">Transmembrane helix</keyword>
<evidence type="ECO:0000256" key="1">
    <source>
        <dbReference type="SAM" id="MobiDB-lite"/>
    </source>
</evidence>
<comment type="caution">
    <text evidence="4">The sequence shown here is derived from an EMBL/GenBank/DDBJ whole genome shotgun (WGS) entry which is preliminary data.</text>
</comment>